<comment type="caution">
    <text evidence="3">The sequence shown here is derived from an EMBL/GenBank/DDBJ whole genome shotgun (WGS) entry which is preliminary data.</text>
</comment>
<dbReference type="InterPro" id="IPR025266">
    <property type="entry name" value="TerB_N"/>
</dbReference>
<dbReference type="AlphaFoldDB" id="A0A9D1F583"/>
<evidence type="ECO:0000313" key="3">
    <source>
        <dbReference type="EMBL" id="HIS47357.1"/>
    </source>
</evidence>
<reference evidence="3" key="1">
    <citation type="submission" date="2020-10" db="EMBL/GenBank/DDBJ databases">
        <authorList>
            <person name="Gilroy R."/>
        </authorList>
    </citation>
    <scope>NUCLEOTIDE SEQUENCE</scope>
    <source>
        <strain evidence="3">CHK178-757</strain>
    </source>
</reference>
<evidence type="ECO:0000259" key="2">
    <source>
        <dbReference type="Pfam" id="PF15615"/>
    </source>
</evidence>
<dbReference type="Pfam" id="PF13208">
    <property type="entry name" value="TerB_N"/>
    <property type="match status" value="1"/>
</dbReference>
<dbReference type="Gene3D" id="3.90.1150.30">
    <property type="match status" value="1"/>
</dbReference>
<dbReference type="SUPFAM" id="SSF142906">
    <property type="entry name" value="YjbR-like"/>
    <property type="match status" value="1"/>
</dbReference>
<dbReference type="InterPro" id="IPR038056">
    <property type="entry name" value="YjbR-like_sf"/>
</dbReference>
<sequence length="650" mass="74998">MELSELTAYAEEKFHMKEQHKWADLPGCSVLADTHTGKWVALLMRQWDFDTGTEIQRCDIKCGQETLSEIKEPYLSLPFRMKDRKWIGVCFDNRTDPKIIFRLFDQAVYSCQDRGYTIVLDDRPTATSTVYADTPLPSERAGVSYANTDLPVSGPNKGIQIFGPNRGVPERIRQMLSLYRPGGSSFKEKCRIFYRQAKLMEDYEDDLKWTGEYSRYFPTYHDLNIRQLRGYFSWRAHVRKGEFLPIPLSLAYMYLYELLNGIGTASPEDGLKKMKAFETGFLDAGLGDPVMRKNLRRWMLEFGVIHHIDAALIREYADPEIMERDRALWVLKNPEECEDEAVFAALCTFAGKKLEQSPLAGMEDGTGKHLFVRVWRHILGTYDQQGMDFFTACFGGPRAFPWYPMANAIYWQPQVHPDDEYMLDECRSYTCRNGVWKEVRYDKLYFDTNKLRAFLHETERRLRKYLKTGHYLRQNPAEAWAGEYVEAVIKAWEQEKLKAMQPKITINLSDLDQIRQDARFTRDSLLTEDEMDAAGENFPDKEADPVEILPKGWEPVEERPLEPAAAAVPEALSDFMDPVYMKLLLALLQGDSGKAYIKEHHLMPSVAADAINEALFDEIGDNVLECDGENITVLEDYRDDIMQMLGGKNT</sequence>
<feature type="domain" description="TerB-C" evidence="2">
    <location>
        <begin position="495"/>
        <end position="641"/>
    </location>
</feature>
<evidence type="ECO:0000313" key="4">
    <source>
        <dbReference type="Proteomes" id="UP000823927"/>
    </source>
</evidence>
<dbReference type="Pfam" id="PF15615">
    <property type="entry name" value="TerB_C"/>
    <property type="match status" value="1"/>
</dbReference>
<name>A0A9D1F583_9FIRM</name>
<dbReference type="InterPro" id="IPR028932">
    <property type="entry name" value="TerB-C"/>
</dbReference>
<accession>A0A9D1F583</accession>
<protein>
    <submittedName>
        <fullName evidence="3">TerB N-terminal domain-containing protein</fullName>
    </submittedName>
</protein>
<dbReference type="Proteomes" id="UP000823927">
    <property type="component" value="Unassembled WGS sequence"/>
</dbReference>
<proteinExistence type="predicted"/>
<organism evidence="3 4">
    <name type="scientific">Candidatus Scybalocola faecigallinarum</name>
    <dbReference type="NCBI Taxonomy" id="2840941"/>
    <lineage>
        <taxon>Bacteria</taxon>
        <taxon>Bacillati</taxon>
        <taxon>Bacillota</taxon>
        <taxon>Clostridia</taxon>
        <taxon>Lachnospirales</taxon>
        <taxon>Lachnospiraceae</taxon>
        <taxon>Lachnospiraceae incertae sedis</taxon>
        <taxon>Candidatus Scybalocola (ex Gilroy et al. 2021)</taxon>
    </lineage>
</organism>
<dbReference type="EMBL" id="DVIT01000027">
    <property type="protein sequence ID" value="HIS47357.1"/>
    <property type="molecule type" value="Genomic_DNA"/>
</dbReference>
<reference evidence="3" key="2">
    <citation type="journal article" date="2021" name="PeerJ">
        <title>Extensive microbial diversity within the chicken gut microbiome revealed by metagenomics and culture.</title>
        <authorList>
            <person name="Gilroy R."/>
            <person name="Ravi A."/>
            <person name="Getino M."/>
            <person name="Pursley I."/>
            <person name="Horton D.L."/>
            <person name="Alikhan N.F."/>
            <person name="Baker D."/>
            <person name="Gharbi K."/>
            <person name="Hall N."/>
            <person name="Watson M."/>
            <person name="Adriaenssens E.M."/>
            <person name="Foster-Nyarko E."/>
            <person name="Jarju S."/>
            <person name="Secka A."/>
            <person name="Antonio M."/>
            <person name="Oren A."/>
            <person name="Chaudhuri R.R."/>
            <person name="La Ragione R."/>
            <person name="Hildebrand F."/>
            <person name="Pallen M.J."/>
        </authorList>
    </citation>
    <scope>NUCLEOTIDE SEQUENCE</scope>
    <source>
        <strain evidence="3">CHK178-757</strain>
    </source>
</reference>
<feature type="domain" description="TerB N-terminal" evidence="1">
    <location>
        <begin position="167"/>
        <end position="356"/>
    </location>
</feature>
<gene>
    <name evidence="3" type="ORF">IAB46_07355</name>
</gene>
<evidence type="ECO:0000259" key="1">
    <source>
        <dbReference type="Pfam" id="PF13208"/>
    </source>
</evidence>